<reference evidence="1" key="1">
    <citation type="submission" date="2018-05" db="EMBL/GenBank/DDBJ databases">
        <authorList>
            <person name="Lanie J.A."/>
            <person name="Ng W.-L."/>
            <person name="Kazmierczak K.M."/>
            <person name="Andrzejewski T.M."/>
            <person name="Davidsen T.M."/>
            <person name="Wayne K.J."/>
            <person name="Tettelin H."/>
            <person name="Glass J.I."/>
            <person name="Rusch D."/>
            <person name="Podicherti R."/>
            <person name="Tsui H.-C.T."/>
            <person name="Winkler M.E."/>
        </authorList>
    </citation>
    <scope>NUCLEOTIDE SEQUENCE</scope>
    <source>
        <strain evidence="1">KNB</strain>
    </source>
</reference>
<protein>
    <submittedName>
        <fullName evidence="1">Uncharacterized protein</fullName>
    </submittedName>
</protein>
<dbReference type="EMBL" id="LS423452">
    <property type="protein sequence ID" value="SPS04802.1"/>
    <property type="molecule type" value="Genomic_DNA"/>
</dbReference>
<name>A0A2X0R4H2_9PROT</name>
<proteinExistence type="predicted"/>
<accession>A0A2X0R4H2</accession>
<organism evidence="1">
    <name type="scientific">Candidatus Nitrotoga fabula</name>
    <dbReference type="NCBI Taxonomy" id="2182327"/>
    <lineage>
        <taxon>Bacteria</taxon>
        <taxon>Pseudomonadati</taxon>
        <taxon>Pseudomonadota</taxon>
        <taxon>Betaproteobacteria</taxon>
        <taxon>Nitrosomonadales</taxon>
        <taxon>Gallionellaceae</taxon>
        <taxon>Candidatus Nitrotoga</taxon>
    </lineage>
</organism>
<gene>
    <name evidence="1" type="ORF">NITFAB_0391</name>
</gene>
<dbReference type="AlphaFoldDB" id="A0A2X0R4H2"/>
<sequence>MPVSGSVFRICVPVVAPVVRVSIQPCALIAGLVFPVVRIGLHLVTLPALTPGSLAARQGAVGLFKYLRAWFEGLATAGTNFGTHQFSPYEKRMESTRERTGLSGSVRSKNMLLF</sequence>
<evidence type="ECO:0000313" key="1">
    <source>
        <dbReference type="EMBL" id="SPS04802.1"/>
    </source>
</evidence>